<accession>A0A1Y0SWL5</accession>
<reference evidence="1 2" key="1">
    <citation type="submission" date="2017-05" db="EMBL/GenBank/DDBJ databases">
        <authorList>
            <person name="Song R."/>
            <person name="Chenine A.L."/>
            <person name="Ruprecht R.M."/>
        </authorList>
    </citation>
    <scope>NUCLEOTIDE SEQUENCE [LARGE SCALE GENOMIC DNA]</scope>
</reference>
<dbReference type="EMBL" id="MF042360">
    <property type="protein sequence ID" value="ARV76885.1"/>
    <property type="molecule type" value="Genomic_DNA"/>
</dbReference>
<keyword evidence="2" id="KW-1185">Reference proteome</keyword>
<gene>
    <name evidence="1" type="ORF">PHABIO_254</name>
</gene>
<evidence type="ECO:0000313" key="2">
    <source>
        <dbReference type="Proteomes" id="UP000225448"/>
    </source>
</evidence>
<name>A0A1Y0SWL5_9CAUD</name>
<sequence length="61" mass="7150">MADIEMPWGVAMRLFKRQIVQRLQKEHKLSPKEAVALWEESIKQEDSRIRAILEDLTNADS</sequence>
<proteinExistence type="predicted"/>
<organism evidence="1 2">
    <name type="scientific">Pseudomonas phage Phabio</name>
    <dbReference type="NCBI Taxonomy" id="2006668"/>
    <lineage>
        <taxon>Viruses</taxon>
        <taxon>Duplodnaviria</taxon>
        <taxon>Heunggongvirae</taxon>
        <taxon>Uroviricota</taxon>
        <taxon>Caudoviricetes</taxon>
        <taxon>Chimalliviridae</taxon>
        <taxon>Phabiovirus</taxon>
        <taxon>Phabiovirus phabio</taxon>
    </lineage>
</organism>
<dbReference type="Proteomes" id="UP000225448">
    <property type="component" value="Segment"/>
</dbReference>
<protein>
    <submittedName>
        <fullName evidence="1">Uncharacterized protein</fullName>
    </submittedName>
</protein>
<evidence type="ECO:0000313" key="1">
    <source>
        <dbReference type="EMBL" id="ARV76885.1"/>
    </source>
</evidence>